<reference evidence="1 2" key="1">
    <citation type="journal article" date="2016" name="Int. J. Syst. Evol. Microbiol.">
        <title>Descriptions of Anaerotaenia torta gen. nov., sp. nov. and Anaerocolumna cellulosilytica gen. nov., sp. nov. isolated from a methanogenic reactor of cattle waste.</title>
        <authorList>
            <person name="Uek A."/>
            <person name="Ohtaki Y."/>
            <person name="Kaku N."/>
            <person name="Ueki K."/>
        </authorList>
    </citation>
    <scope>NUCLEOTIDE SEQUENCE [LARGE SCALE GENOMIC DNA]</scope>
    <source>
        <strain evidence="1 2">SN021</strain>
    </source>
</reference>
<proteinExistence type="predicted"/>
<accession>A0A6S6R0P3</accession>
<protein>
    <submittedName>
        <fullName evidence="1">Uncharacterized protein</fullName>
    </submittedName>
</protein>
<gene>
    <name evidence="1" type="ORF">acsn021_01270</name>
</gene>
<dbReference type="EMBL" id="AP023367">
    <property type="protein sequence ID" value="BCJ92558.1"/>
    <property type="molecule type" value="Genomic_DNA"/>
</dbReference>
<organism evidence="1 2">
    <name type="scientific">Anaerocolumna cellulosilytica</name>
    <dbReference type="NCBI Taxonomy" id="433286"/>
    <lineage>
        <taxon>Bacteria</taxon>
        <taxon>Bacillati</taxon>
        <taxon>Bacillota</taxon>
        <taxon>Clostridia</taxon>
        <taxon>Lachnospirales</taxon>
        <taxon>Lachnospiraceae</taxon>
        <taxon>Anaerocolumna</taxon>
    </lineage>
</organism>
<dbReference type="Proteomes" id="UP000515561">
    <property type="component" value="Chromosome"/>
</dbReference>
<dbReference type="AlphaFoldDB" id="A0A6S6R0P3"/>
<evidence type="ECO:0000313" key="1">
    <source>
        <dbReference type="EMBL" id="BCJ92558.1"/>
    </source>
</evidence>
<name>A0A6S6R0P3_9FIRM</name>
<sequence length="58" mass="6828">MSLRTRNSAMVSHTVIVFIRYIILELLMIELFKENRTTPSHNPTAIQYLYIKCKAEKT</sequence>
<evidence type="ECO:0000313" key="2">
    <source>
        <dbReference type="Proteomes" id="UP000515561"/>
    </source>
</evidence>
<keyword evidence="2" id="KW-1185">Reference proteome</keyword>
<dbReference type="KEGG" id="acel:acsn021_01270"/>